<accession>A0AA88RV15</accession>
<evidence type="ECO:0008006" key="4">
    <source>
        <dbReference type="Google" id="ProtNLM"/>
    </source>
</evidence>
<proteinExistence type="predicted"/>
<comment type="caution">
    <text evidence="2">The sequence shown here is derived from an EMBL/GenBank/DDBJ whole genome shotgun (WGS) entry which is preliminary data.</text>
</comment>
<sequence length="385" mass="43396">ASNILPAWHLRKDPSTLKGQPSLTQNSEDRASKNDVAGAASGFSAMLFTWKFVLIALMEWYFGSDGDDLVVPKDQEPLDRLPSPDSWSQWGITTSGSSVSKKNFSGKRFYDEVGMDTAGYEREHSSNSSMSLGLGNGPLQWNTFSHEQQEYQLSDLARSDQMDDIFMSSLLEEDMTSTDNLHGSSSYSHKSNYNMMSSDNLLADMMLDSQYMPSYTYGKGSSKHLKTREFSPSQEWDNEEDATCSPSIEDCMNSMDEETSIEESVLKNLERVTAKLTKNTRTCFRDALYRLAENSKQQTANLNRNGAYLLDHPVMFDGEILRSEKTAARESKTNAIDRTIAHLMFNKMDFGPQDLPQEAFETTGDAEVPIFGQEHVYQRTTYVQV</sequence>
<dbReference type="Proteomes" id="UP001187471">
    <property type="component" value="Unassembled WGS sequence"/>
</dbReference>
<dbReference type="EMBL" id="JAVXUO010000689">
    <property type="protein sequence ID" value="KAK2989885.1"/>
    <property type="molecule type" value="Genomic_DNA"/>
</dbReference>
<dbReference type="InterPro" id="IPR039928">
    <property type="entry name" value="LNK"/>
</dbReference>
<evidence type="ECO:0000256" key="1">
    <source>
        <dbReference type="SAM" id="MobiDB-lite"/>
    </source>
</evidence>
<protein>
    <recommendedName>
        <fullName evidence="4">Protein LNK3</fullName>
    </recommendedName>
</protein>
<feature type="region of interest" description="Disordered" evidence="1">
    <location>
        <begin position="12"/>
        <end position="32"/>
    </location>
</feature>
<evidence type="ECO:0000313" key="3">
    <source>
        <dbReference type="Proteomes" id="UP001187471"/>
    </source>
</evidence>
<name>A0AA88RV15_9ASTE</name>
<dbReference type="GO" id="GO:0007623">
    <property type="term" value="P:circadian rhythm"/>
    <property type="evidence" value="ECO:0007669"/>
    <property type="project" value="InterPro"/>
</dbReference>
<dbReference type="PANTHER" id="PTHR33334">
    <property type="entry name" value="PROTEIN LNK1"/>
    <property type="match status" value="1"/>
</dbReference>
<feature type="non-terminal residue" evidence="2">
    <location>
        <position position="1"/>
    </location>
</feature>
<evidence type="ECO:0000313" key="2">
    <source>
        <dbReference type="EMBL" id="KAK2989885.1"/>
    </source>
</evidence>
<gene>
    <name evidence="2" type="ORF">RJ640_015217</name>
</gene>
<dbReference type="PANTHER" id="PTHR33334:SF10">
    <property type="entry name" value="PROTEIN LNK4"/>
    <property type="match status" value="1"/>
</dbReference>
<feature type="compositionally biased region" description="Polar residues" evidence="1">
    <location>
        <begin position="17"/>
        <end position="26"/>
    </location>
</feature>
<organism evidence="2 3">
    <name type="scientific">Escallonia rubra</name>
    <dbReference type="NCBI Taxonomy" id="112253"/>
    <lineage>
        <taxon>Eukaryota</taxon>
        <taxon>Viridiplantae</taxon>
        <taxon>Streptophyta</taxon>
        <taxon>Embryophyta</taxon>
        <taxon>Tracheophyta</taxon>
        <taxon>Spermatophyta</taxon>
        <taxon>Magnoliopsida</taxon>
        <taxon>eudicotyledons</taxon>
        <taxon>Gunneridae</taxon>
        <taxon>Pentapetalae</taxon>
        <taxon>asterids</taxon>
        <taxon>campanulids</taxon>
        <taxon>Escalloniales</taxon>
        <taxon>Escalloniaceae</taxon>
        <taxon>Escallonia</taxon>
    </lineage>
</organism>
<dbReference type="GO" id="GO:0006355">
    <property type="term" value="P:regulation of DNA-templated transcription"/>
    <property type="evidence" value="ECO:0007669"/>
    <property type="project" value="InterPro"/>
</dbReference>
<dbReference type="AlphaFoldDB" id="A0AA88RV15"/>
<reference evidence="2" key="1">
    <citation type="submission" date="2022-12" db="EMBL/GenBank/DDBJ databases">
        <title>Draft genome assemblies for two species of Escallonia (Escalloniales).</title>
        <authorList>
            <person name="Chanderbali A."/>
            <person name="Dervinis C."/>
            <person name="Anghel I."/>
            <person name="Soltis D."/>
            <person name="Soltis P."/>
            <person name="Zapata F."/>
        </authorList>
    </citation>
    <scope>NUCLEOTIDE SEQUENCE</scope>
    <source>
        <strain evidence="2">UCBG92.1500</strain>
        <tissue evidence="2">Leaf</tissue>
    </source>
</reference>
<keyword evidence="3" id="KW-1185">Reference proteome</keyword>